<protein>
    <submittedName>
        <fullName evidence="4">Cobalt-precorrin-6A reductase</fullName>
        <ecNumber evidence="4">1.3.1.106</ecNumber>
    </submittedName>
</protein>
<dbReference type="Pfam" id="PF02571">
    <property type="entry name" value="CbiJ"/>
    <property type="match status" value="1"/>
</dbReference>
<organism evidence="4 5">
    <name type="scientific">Rhodoplanes azumiensis</name>
    <dbReference type="NCBI Taxonomy" id="1897628"/>
    <lineage>
        <taxon>Bacteria</taxon>
        <taxon>Pseudomonadati</taxon>
        <taxon>Pseudomonadota</taxon>
        <taxon>Alphaproteobacteria</taxon>
        <taxon>Hyphomicrobiales</taxon>
        <taxon>Nitrobacteraceae</taxon>
        <taxon>Rhodoplanes</taxon>
    </lineage>
</organism>
<accession>A0ABW5AEV4</accession>
<dbReference type="PROSITE" id="PS51014">
    <property type="entry name" value="COBK_CBIJ"/>
    <property type="match status" value="1"/>
</dbReference>
<evidence type="ECO:0000313" key="4">
    <source>
        <dbReference type="EMBL" id="MFD2180637.1"/>
    </source>
</evidence>
<dbReference type="NCBIfam" id="TIGR00715">
    <property type="entry name" value="precor6x_red"/>
    <property type="match status" value="1"/>
</dbReference>
<reference evidence="5" key="1">
    <citation type="journal article" date="2019" name="Int. J. Syst. Evol. Microbiol.">
        <title>The Global Catalogue of Microorganisms (GCM) 10K type strain sequencing project: providing services to taxonomists for standard genome sequencing and annotation.</title>
        <authorList>
            <consortium name="The Broad Institute Genomics Platform"/>
            <consortium name="The Broad Institute Genome Sequencing Center for Infectious Disease"/>
            <person name="Wu L."/>
            <person name="Ma J."/>
        </authorList>
    </citation>
    <scope>NUCLEOTIDE SEQUENCE [LARGE SCALE GENOMIC DNA]</scope>
    <source>
        <strain evidence="5">CGMCC 1.6774</strain>
    </source>
</reference>
<dbReference type="EMBL" id="JBHUIW010000001">
    <property type="protein sequence ID" value="MFD2180637.1"/>
    <property type="molecule type" value="Genomic_DNA"/>
</dbReference>
<dbReference type="NCBIfam" id="NF005968">
    <property type="entry name" value="PRK08057.1-2"/>
    <property type="match status" value="1"/>
</dbReference>
<proteinExistence type="predicted"/>
<dbReference type="Proteomes" id="UP001597314">
    <property type="component" value="Unassembled WGS sequence"/>
</dbReference>
<dbReference type="EC" id="1.3.1.106" evidence="4"/>
<keyword evidence="2" id="KW-0169">Cobalamin biosynthesis</keyword>
<comment type="pathway">
    <text evidence="1">Cofactor biosynthesis; adenosylcobalamin biosynthesis.</text>
</comment>
<dbReference type="PANTHER" id="PTHR36925">
    <property type="entry name" value="COBALT-PRECORRIN-6A REDUCTASE"/>
    <property type="match status" value="1"/>
</dbReference>
<gene>
    <name evidence="4" type="ORF">ACFSOX_00590</name>
</gene>
<evidence type="ECO:0000313" key="5">
    <source>
        <dbReference type="Proteomes" id="UP001597314"/>
    </source>
</evidence>
<keyword evidence="3 4" id="KW-0560">Oxidoreductase</keyword>
<dbReference type="RefSeq" id="WP_378475853.1">
    <property type="nucleotide sequence ID" value="NZ_JBHUIW010000001.1"/>
</dbReference>
<sequence length="263" mass="27761">MAARRQKILVLGGTTEARRLAEALAKAPGIDAVLSYAGRTENPIAVPVPWRVGGFGGVPGLIDYLRAETIDRVVDATHPFAAQMSGNAVAACAATKTPLVALERAPWRPEKGDHWIEVDTLEDAVAAVGEAPRRVFLGIGRLHLDAFVQKPQHHYLIRLVDAPRENLPLPNVAVVVARGPFDVDGDRALMQQHGSELVVSKNAGGTAAVAKLLAARDLGLPVVMVRRPKIPQRPTVETVAAVLAWLAGGGVHDAASAGAERGV</sequence>
<comment type="caution">
    <text evidence="4">The sequence shown here is derived from an EMBL/GenBank/DDBJ whole genome shotgun (WGS) entry which is preliminary data.</text>
</comment>
<evidence type="ECO:0000256" key="2">
    <source>
        <dbReference type="ARBA" id="ARBA00022573"/>
    </source>
</evidence>
<name>A0ABW5AEV4_9BRAD</name>
<evidence type="ECO:0000256" key="3">
    <source>
        <dbReference type="ARBA" id="ARBA00023002"/>
    </source>
</evidence>
<dbReference type="InterPro" id="IPR003723">
    <property type="entry name" value="Precorrin-6x_reduct"/>
</dbReference>
<keyword evidence="5" id="KW-1185">Reference proteome</keyword>
<dbReference type="PANTHER" id="PTHR36925:SF1">
    <property type="entry name" value="COBALT-PRECORRIN-6A REDUCTASE"/>
    <property type="match status" value="1"/>
</dbReference>
<dbReference type="GO" id="GO:0016491">
    <property type="term" value="F:oxidoreductase activity"/>
    <property type="evidence" value="ECO:0007669"/>
    <property type="project" value="UniProtKB-KW"/>
</dbReference>
<evidence type="ECO:0000256" key="1">
    <source>
        <dbReference type="ARBA" id="ARBA00004953"/>
    </source>
</evidence>